<organism evidence="3">
    <name type="scientific">Aureoumbra lagunensis</name>
    <dbReference type="NCBI Taxonomy" id="44058"/>
    <lineage>
        <taxon>Eukaryota</taxon>
        <taxon>Sar</taxon>
        <taxon>Stramenopiles</taxon>
        <taxon>Ochrophyta</taxon>
        <taxon>Pelagophyceae</taxon>
        <taxon>Pelagomonadales</taxon>
        <taxon>Aureoumbra</taxon>
    </lineage>
</organism>
<name>A0A7S3K532_9STRA</name>
<feature type="compositionally biased region" description="Low complexity" evidence="1">
    <location>
        <begin position="112"/>
        <end position="129"/>
    </location>
</feature>
<gene>
    <name evidence="3" type="ORF">ALAG00032_LOCUS13220</name>
</gene>
<keyword evidence="2" id="KW-0812">Transmembrane</keyword>
<proteinExistence type="predicted"/>
<keyword evidence="2" id="KW-1133">Transmembrane helix</keyword>
<feature type="region of interest" description="Disordered" evidence="1">
    <location>
        <begin position="112"/>
        <end position="145"/>
    </location>
</feature>
<protein>
    <submittedName>
        <fullName evidence="3">Uncharacterized protein</fullName>
    </submittedName>
</protein>
<sequence>MVGANVDCAERKEEIEVEPKHGWCIRILLLFLSFFSLMLLIPTNFLWLAAILILAICKVSIYYCCCDEHGQIYMEEFGYTPIRWLKIFCYGRGYIWPSGPTEKRWRAIQRARSSSVNNRSSPPNESSAAIVEKDKSTFVEDDPPV</sequence>
<evidence type="ECO:0000256" key="1">
    <source>
        <dbReference type="SAM" id="MobiDB-lite"/>
    </source>
</evidence>
<evidence type="ECO:0000313" key="3">
    <source>
        <dbReference type="EMBL" id="CAE0372436.1"/>
    </source>
</evidence>
<feature type="transmembrane region" description="Helical" evidence="2">
    <location>
        <begin position="23"/>
        <end position="41"/>
    </location>
</feature>
<dbReference type="AlphaFoldDB" id="A0A7S3K532"/>
<feature type="transmembrane region" description="Helical" evidence="2">
    <location>
        <begin position="47"/>
        <end position="65"/>
    </location>
</feature>
<dbReference type="EMBL" id="HBIJ01020198">
    <property type="protein sequence ID" value="CAE0372436.1"/>
    <property type="molecule type" value="Transcribed_RNA"/>
</dbReference>
<keyword evidence="2" id="KW-0472">Membrane</keyword>
<evidence type="ECO:0000256" key="2">
    <source>
        <dbReference type="SAM" id="Phobius"/>
    </source>
</evidence>
<reference evidence="3" key="1">
    <citation type="submission" date="2021-01" db="EMBL/GenBank/DDBJ databases">
        <authorList>
            <person name="Corre E."/>
            <person name="Pelletier E."/>
            <person name="Niang G."/>
            <person name="Scheremetjew M."/>
            <person name="Finn R."/>
            <person name="Kale V."/>
            <person name="Holt S."/>
            <person name="Cochrane G."/>
            <person name="Meng A."/>
            <person name="Brown T."/>
            <person name="Cohen L."/>
        </authorList>
    </citation>
    <scope>NUCLEOTIDE SEQUENCE</scope>
    <source>
        <strain evidence="3">CCMP1510</strain>
    </source>
</reference>
<accession>A0A7S3K532</accession>